<dbReference type="InterPro" id="IPR032710">
    <property type="entry name" value="NTF2-like_dom_sf"/>
</dbReference>
<accession>A0ABS5FLS4</accession>
<name>A0ABS5FLS4_9BRAD</name>
<protein>
    <submittedName>
        <fullName evidence="2">Nuclear transport factor 2 family protein</fullName>
    </submittedName>
</protein>
<gene>
    <name evidence="2" type="ORF">JQ615_20350</name>
</gene>
<dbReference type="EMBL" id="JAFCJH010000020">
    <property type="protein sequence ID" value="MBR0797740.1"/>
    <property type="molecule type" value="Genomic_DNA"/>
</dbReference>
<evidence type="ECO:0000259" key="1">
    <source>
        <dbReference type="Pfam" id="PF13474"/>
    </source>
</evidence>
<organism evidence="2 3">
    <name type="scientific">Bradyrhizobium jicamae</name>
    <dbReference type="NCBI Taxonomy" id="280332"/>
    <lineage>
        <taxon>Bacteria</taxon>
        <taxon>Pseudomonadati</taxon>
        <taxon>Pseudomonadota</taxon>
        <taxon>Alphaproteobacteria</taxon>
        <taxon>Hyphomicrobiales</taxon>
        <taxon>Nitrobacteraceae</taxon>
        <taxon>Bradyrhizobium</taxon>
    </lineage>
</organism>
<reference evidence="3" key="1">
    <citation type="journal article" date="2021" name="ISME J.">
        <title>Evolutionary origin and ecological implication of a unique nif island in free-living Bradyrhizobium lineages.</title>
        <authorList>
            <person name="Tao J."/>
        </authorList>
    </citation>
    <scope>NUCLEOTIDE SEQUENCE [LARGE SCALE GENOMIC DNA]</scope>
    <source>
        <strain evidence="3">SZCCT0434</strain>
    </source>
</reference>
<keyword evidence="3" id="KW-1185">Reference proteome</keyword>
<evidence type="ECO:0000313" key="3">
    <source>
        <dbReference type="Proteomes" id="UP001315278"/>
    </source>
</evidence>
<evidence type="ECO:0000313" key="2">
    <source>
        <dbReference type="EMBL" id="MBR0797740.1"/>
    </source>
</evidence>
<sequence>MSEEAGLPLADAATTRSIFDWLERFAACVRAVDYAAARPFWHPDIVAFGTYQELIRGLARWTETQWDNVWPRTADFAFDLDNTAVLVSADGGMATVITPWTSTGFDPDGGRFDRPGRATIILARQADGRWLGIHSHMSLQRGVPQDSHGNRPVKAR</sequence>
<dbReference type="Pfam" id="PF13474">
    <property type="entry name" value="SnoaL_3"/>
    <property type="match status" value="1"/>
</dbReference>
<comment type="caution">
    <text evidence="2">The sequence shown here is derived from an EMBL/GenBank/DDBJ whole genome shotgun (WGS) entry which is preliminary data.</text>
</comment>
<dbReference type="Proteomes" id="UP001315278">
    <property type="component" value="Unassembled WGS sequence"/>
</dbReference>
<feature type="domain" description="SnoaL-like" evidence="1">
    <location>
        <begin position="22"/>
        <end position="139"/>
    </location>
</feature>
<dbReference type="SUPFAM" id="SSF54427">
    <property type="entry name" value="NTF2-like"/>
    <property type="match status" value="1"/>
</dbReference>
<dbReference type="RefSeq" id="WP_212393958.1">
    <property type="nucleotide sequence ID" value="NZ_JAFCJH010000020.1"/>
</dbReference>
<dbReference type="Gene3D" id="3.10.450.50">
    <property type="match status" value="1"/>
</dbReference>
<dbReference type="InterPro" id="IPR037401">
    <property type="entry name" value="SnoaL-like"/>
</dbReference>
<proteinExistence type="predicted"/>